<keyword evidence="2" id="KW-0969">Cilium</keyword>
<feature type="domain" description="SAF" evidence="1">
    <location>
        <begin position="52"/>
        <end position="114"/>
    </location>
</feature>
<evidence type="ECO:0000313" key="2">
    <source>
        <dbReference type="EMBL" id="MPV38630.1"/>
    </source>
</evidence>
<reference evidence="2 3" key="1">
    <citation type="submission" date="2019-10" db="EMBL/GenBank/DDBJ databases">
        <title>Georgenia wutianyii sp. nov. and Georgenia yuyongxinii sp. nov. isolated from plateau pika (Ochotona curzoniae) in the Qinghai-Tibet plateau of China.</title>
        <authorList>
            <person name="Tian Z."/>
        </authorList>
    </citation>
    <scope>NUCLEOTIDE SEQUENCE [LARGE SCALE GENOMIC DNA]</scope>
    <source>
        <strain evidence="2 3">JCM 19765</strain>
    </source>
</reference>
<dbReference type="RefSeq" id="WP_152193299.1">
    <property type="nucleotide sequence ID" value="NZ_VUKD01000001.1"/>
</dbReference>
<name>A0A6N7EKP3_9MICO</name>
<accession>A0A6N7EKP3</accession>
<dbReference type="InterPro" id="IPR006311">
    <property type="entry name" value="TAT_signal"/>
</dbReference>
<dbReference type="OrthoDB" id="5148790at2"/>
<keyword evidence="2" id="KW-0966">Cell projection</keyword>
<dbReference type="SMART" id="SM00858">
    <property type="entry name" value="SAF"/>
    <property type="match status" value="1"/>
</dbReference>
<evidence type="ECO:0000313" key="3">
    <source>
        <dbReference type="Proteomes" id="UP000437709"/>
    </source>
</evidence>
<dbReference type="AlphaFoldDB" id="A0A6N7EKP3"/>
<dbReference type="CDD" id="cd11614">
    <property type="entry name" value="SAF_CpaB_FlgA_like"/>
    <property type="match status" value="1"/>
</dbReference>
<evidence type="ECO:0000259" key="1">
    <source>
        <dbReference type="SMART" id="SM00858"/>
    </source>
</evidence>
<dbReference type="Pfam" id="PF08666">
    <property type="entry name" value="SAF"/>
    <property type="match status" value="1"/>
</dbReference>
<gene>
    <name evidence="2" type="ORF">GB881_16550</name>
</gene>
<keyword evidence="3" id="KW-1185">Reference proteome</keyword>
<dbReference type="PROSITE" id="PS51318">
    <property type="entry name" value="TAT"/>
    <property type="match status" value="1"/>
</dbReference>
<proteinExistence type="predicted"/>
<dbReference type="EMBL" id="WHPC01000095">
    <property type="protein sequence ID" value="MPV38630.1"/>
    <property type="molecule type" value="Genomic_DNA"/>
</dbReference>
<protein>
    <submittedName>
        <fullName evidence="2">Flagellar biosynthesis protein FlgA</fullName>
    </submittedName>
</protein>
<dbReference type="Proteomes" id="UP000437709">
    <property type="component" value="Unassembled WGS sequence"/>
</dbReference>
<dbReference type="InterPro" id="IPR013974">
    <property type="entry name" value="SAF"/>
</dbReference>
<organism evidence="2 3">
    <name type="scientific">Georgenia subflava</name>
    <dbReference type="NCBI Taxonomy" id="1622177"/>
    <lineage>
        <taxon>Bacteria</taxon>
        <taxon>Bacillati</taxon>
        <taxon>Actinomycetota</taxon>
        <taxon>Actinomycetes</taxon>
        <taxon>Micrococcales</taxon>
        <taxon>Bogoriellaceae</taxon>
        <taxon>Georgenia</taxon>
    </lineage>
</organism>
<sequence>MRTRRPVPPSRSAAARARRWLWRRRHLLAAACIGLAAAVTVGALRPPAPPAERVLTVTDDVPAGTVLATADLTMRSVPAGTHPPGVLRELDDALGQPLAVGLPAGTALVPAMLTGPGLAAGAPAGTVVLPVPVADAATARLAQPGQRIDLVAAGTDLTGVPGEAEVVARDVVVLASWEPADGGPLTSGMADVSFLYVAASPGTATVLVGSSAWAPLRAVLNSP</sequence>
<comment type="caution">
    <text evidence="2">The sequence shown here is derived from an EMBL/GenBank/DDBJ whole genome shotgun (WGS) entry which is preliminary data.</text>
</comment>
<keyword evidence="2" id="KW-0282">Flagellum</keyword>